<feature type="region of interest" description="Disordered" evidence="1">
    <location>
        <begin position="271"/>
        <end position="311"/>
    </location>
</feature>
<proteinExistence type="predicted"/>
<evidence type="ECO:0000313" key="3">
    <source>
        <dbReference type="Proteomes" id="UP000271554"/>
    </source>
</evidence>
<dbReference type="RefSeq" id="WP_120726856.1">
    <property type="nucleotide sequence ID" value="NZ_CP032698.1"/>
</dbReference>
<dbReference type="PANTHER" id="PTHR30007">
    <property type="entry name" value="PHP DOMAIN PROTEIN"/>
    <property type="match status" value="1"/>
</dbReference>
<sequence length="311" mass="33269">MHGSLALKPLTLVIPAVLSGRQPRRRSPPKLRADKAYFFTVARAGRRWRYFLRDHPHWNTVYAYFGKGKHDGIFGQLNALLRRRVREDAGRSPEPTGVVIDAQSVTTSTNVPVREQSADVGEGIIGRKRSIVVGTAVLMPAVLVTAVGILPPSVALGTGRLAARLTEVAPKASGALGAAVVPGHRQRGLSSVAGQEARAIRRRAGRTAGGVIDTHIPERGVAQPTNDVSVDRPGGSESATEQDRSHHTRAMCPRRLHYCSSPMGLHVVAPTTQAAAKARQWAEPPTPPSCRGQRPTPPESGPMPTQSGARP</sequence>
<feature type="region of interest" description="Disordered" evidence="1">
    <location>
        <begin position="203"/>
        <end position="249"/>
    </location>
</feature>
<dbReference type="AlphaFoldDB" id="A0A387HMD0"/>
<organism evidence="2 3">
    <name type="scientific">Streptomyces hundungensis</name>
    <dbReference type="NCBI Taxonomy" id="1077946"/>
    <lineage>
        <taxon>Bacteria</taxon>
        <taxon>Bacillati</taxon>
        <taxon>Actinomycetota</taxon>
        <taxon>Actinomycetes</taxon>
        <taxon>Kitasatosporales</taxon>
        <taxon>Streptomycetaceae</taxon>
        <taxon>Streptomyces</taxon>
    </lineage>
</organism>
<name>A0A387HMD0_9ACTN</name>
<evidence type="ECO:0000313" key="2">
    <source>
        <dbReference type="EMBL" id="AYG85076.1"/>
    </source>
</evidence>
<accession>A0A387HMD0</accession>
<dbReference type="OrthoDB" id="3542657at2"/>
<evidence type="ECO:0008006" key="4">
    <source>
        <dbReference type="Google" id="ProtNLM"/>
    </source>
</evidence>
<gene>
    <name evidence="2" type="ORF">DWB77_07292</name>
</gene>
<dbReference type="KEGG" id="shun:DWB77_07292"/>
<dbReference type="Proteomes" id="UP000271554">
    <property type="component" value="Chromosome"/>
</dbReference>
<reference evidence="2 3" key="1">
    <citation type="submission" date="2018-10" db="EMBL/GenBank/DDBJ databases">
        <title>Relationship between Morphology and Antimicrobial Activity in Streptomyces.</title>
        <authorList>
            <person name="Kang H.J."/>
            <person name="Kim S.B."/>
        </authorList>
    </citation>
    <scope>NUCLEOTIDE SEQUENCE [LARGE SCALE GENOMIC DNA]</scope>
    <source>
        <strain evidence="2 3">BH38</strain>
    </source>
</reference>
<keyword evidence="3" id="KW-1185">Reference proteome</keyword>
<evidence type="ECO:0000256" key="1">
    <source>
        <dbReference type="SAM" id="MobiDB-lite"/>
    </source>
</evidence>
<dbReference type="PANTHER" id="PTHR30007:SF0">
    <property type="entry name" value="TRANSPOSASE"/>
    <property type="match status" value="1"/>
</dbReference>
<protein>
    <recommendedName>
        <fullName evidence="4">Transposase IS4-like domain-containing protein</fullName>
    </recommendedName>
</protein>
<dbReference type="EMBL" id="CP032698">
    <property type="protein sequence ID" value="AYG85076.1"/>
    <property type="molecule type" value="Genomic_DNA"/>
</dbReference>